<dbReference type="InterPro" id="IPR011257">
    <property type="entry name" value="DNA_glycosylase"/>
</dbReference>
<dbReference type="SUPFAM" id="SSF48150">
    <property type="entry name" value="DNA-glycosylase"/>
    <property type="match status" value="1"/>
</dbReference>
<name>A0A7C2Z906_9CREN</name>
<evidence type="ECO:0008006" key="2">
    <source>
        <dbReference type="Google" id="ProtNLM"/>
    </source>
</evidence>
<proteinExistence type="predicted"/>
<organism evidence="1">
    <name type="scientific">Ignisphaera aggregans</name>
    <dbReference type="NCBI Taxonomy" id="334771"/>
    <lineage>
        <taxon>Archaea</taxon>
        <taxon>Thermoproteota</taxon>
        <taxon>Thermoprotei</taxon>
        <taxon>Desulfurococcales</taxon>
        <taxon>Desulfurococcaceae</taxon>
        <taxon>Ignisphaera</taxon>
    </lineage>
</organism>
<evidence type="ECO:0000313" key="1">
    <source>
        <dbReference type="EMBL" id="HEW53161.1"/>
    </source>
</evidence>
<protein>
    <recommendedName>
        <fullName evidence="2">HhH-GPD domain-containing protein</fullName>
    </recommendedName>
</protein>
<dbReference type="Gene3D" id="1.10.340.30">
    <property type="entry name" value="Hypothetical protein, domain 2"/>
    <property type="match status" value="1"/>
</dbReference>
<reference evidence="1" key="1">
    <citation type="journal article" date="2020" name="mSystems">
        <title>Genome- and Community-Level Interaction Insights into Carbon Utilization and Element Cycling Functions of Hydrothermarchaeota in Hydrothermal Sediment.</title>
        <authorList>
            <person name="Zhou Z."/>
            <person name="Liu Y."/>
            <person name="Xu W."/>
            <person name="Pan J."/>
            <person name="Luo Z.H."/>
            <person name="Li M."/>
        </authorList>
    </citation>
    <scope>NUCLEOTIDE SEQUENCE [LARGE SCALE GENOMIC DNA]</scope>
    <source>
        <strain evidence="1">SpSt-16</strain>
    </source>
</reference>
<dbReference type="GO" id="GO:0006281">
    <property type="term" value="P:DNA repair"/>
    <property type="evidence" value="ECO:0007669"/>
    <property type="project" value="InterPro"/>
</dbReference>
<sequence length="315" mass="36884">MRSSGLEIMVSKILKVDPRLDLWLLLYPSFILPLMDVERDKAVKRWGFCGGLVVKKFGSRIEVEHNSRQCLDYAEYILGFWYKPQSFTITDRKYRELVETLLNEYCWLGIATSPADDIEIFISIYLSQNTDFHRNVLRWVRSILEHYGSAENFVHRDIGDVARDIGKSYQLLNLVEGLRMYMDCREVALGMDDDMVKKCLFRIKGVGPKVFNAYMVYARRSLDYIPIDKNLKDFIKRFDATSSLVARDPIKSRCAKYRCGQCPQATFCTHYRLYSVFGRLGAWLQTVAYVHNKLVCRRGMCRECFLKHLCNYSNR</sequence>
<dbReference type="GO" id="GO:0003824">
    <property type="term" value="F:catalytic activity"/>
    <property type="evidence" value="ECO:0007669"/>
    <property type="project" value="InterPro"/>
</dbReference>
<dbReference type="EMBL" id="DSGT01000009">
    <property type="protein sequence ID" value="HEW53161.1"/>
    <property type="molecule type" value="Genomic_DNA"/>
</dbReference>
<dbReference type="AlphaFoldDB" id="A0A7C2Z906"/>
<gene>
    <name evidence="1" type="ORF">ENO77_03225</name>
</gene>
<accession>A0A7C2Z906</accession>
<comment type="caution">
    <text evidence="1">The sequence shown here is derived from an EMBL/GenBank/DDBJ whole genome shotgun (WGS) entry which is preliminary data.</text>
</comment>